<keyword evidence="3" id="KW-1185">Reference proteome</keyword>
<dbReference type="PANTHER" id="PTHR28577">
    <property type="entry name" value="CENTROMERE PROTEIN P"/>
    <property type="match status" value="1"/>
</dbReference>
<feature type="coiled-coil region" evidence="1">
    <location>
        <begin position="58"/>
        <end position="85"/>
    </location>
</feature>
<comment type="caution">
    <text evidence="2">The sequence shown here is derived from an EMBL/GenBank/DDBJ whole genome shotgun (WGS) entry which is preliminary data.</text>
</comment>
<accession>A0ABP9XUE3</accession>
<proteinExistence type="predicted"/>
<evidence type="ECO:0000313" key="3">
    <source>
        <dbReference type="Proteomes" id="UP001476247"/>
    </source>
</evidence>
<dbReference type="Proteomes" id="UP001476247">
    <property type="component" value="Unassembled WGS sequence"/>
</dbReference>
<gene>
    <name evidence="2" type="ORF">HPULCUR_003804</name>
</gene>
<dbReference type="EMBL" id="BAABUJ010000010">
    <property type="protein sequence ID" value="GAA5798402.1"/>
    <property type="molecule type" value="Genomic_DNA"/>
</dbReference>
<keyword evidence="1" id="KW-0175">Coiled coil</keyword>
<dbReference type="PANTHER" id="PTHR28577:SF1">
    <property type="entry name" value="CENTROMERE PROTEIN P"/>
    <property type="match status" value="1"/>
</dbReference>
<evidence type="ECO:0000256" key="1">
    <source>
        <dbReference type="SAM" id="Coils"/>
    </source>
</evidence>
<evidence type="ECO:0000313" key="2">
    <source>
        <dbReference type="EMBL" id="GAA5798402.1"/>
    </source>
</evidence>
<sequence length="379" mass="43912">MSDHEMEGLEFENRTTANLFNERLLRAREEASNDEIDDRINLDGIFDSDDPVLLEARLKTIEEQVKRMESKVRLMEDKLEDRKARRALEASLTNMTPEERAIHFEKQEEENPQDIPDLDVIFEYLLLLSSAPPDDVNDLSTTDFIKPHAGIRKKALEDTWVLKQEKYSSVHFVKADNVLESNPDAAGEIRHCELGGNCHDMEFNITFDVLEPSMEMSNLVFEVGIEMQLEIGDILERIREECDLLQFFRVLTHYATLEKERKTIFEKLVDRYSNTELHIELLSPSKLMFEGSSSAYITLEWNTEKVVTDKFRLDCNAANYIKPILSMEAFNLGNSNDGDSFDIASQMNDYFMMLLKMRGVYEATEFIVNKVFMPLEEEA</sequence>
<dbReference type="InterPro" id="IPR027801">
    <property type="entry name" value="CENP-P"/>
</dbReference>
<protein>
    <submittedName>
        <fullName evidence="2">Uncharacterized protein</fullName>
    </submittedName>
</protein>
<name>A0ABP9XUE3_9FUNG</name>
<dbReference type="Pfam" id="PF13096">
    <property type="entry name" value="CENP-P"/>
    <property type="match status" value="1"/>
</dbReference>
<reference evidence="2 3" key="1">
    <citation type="submission" date="2024-04" db="EMBL/GenBank/DDBJ databases">
        <title>genome sequences of Mucor flavus KT1a and Helicostylum pulchrum KT1b strains isolation_sourced from the surface of a dry-aged beef.</title>
        <authorList>
            <person name="Toyotome T."/>
            <person name="Hosono M."/>
            <person name="Torimaru M."/>
            <person name="Fukuda K."/>
            <person name="Mikami N."/>
        </authorList>
    </citation>
    <scope>NUCLEOTIDE SEQUENCE [LARGE SCALE GENOMIC DNA]</scope>
    <source>
        <strain evidence="2 3">KT1b</strain>
    </source>
</reference>
<organism evidence="2 3">
    <name type="scientific">Helicostylum pulchrum</name>
    <dbReference type="NCBI Taxonomy" id="562976"/>
    <lineage>
        <taxon>Eukaryota</taxon>
        <taxon>Fungi</taxon>
        <taxon>Fungi incertae sedis</taxon>
        <taxon>Mucoromycota</taxon>
        <taxon>Mucoromycotina</taxon>
        <taxon>Mucoromycetes</taxon>
        <taxon>Mucorales</taxon>
        <taxon>Mucorineae</taxon>
        <taxon>Mucoraceae</taxon>
        <taxon>Helicostylum</taxon>
    </lineage>
</organism>